<accession>A0ACA9LVB9</accession>
<dbReference type="Proteomes" id="UP000789860">
    <property type="component" value="Unassembled WGS sequence"/>
</dbReference>
<name>A0ACA9LVB9_9GLOM</name>
<protein>
    <submittedName>
        <fullName evidence="1">5210_t:CDS:1</fullName>
    </submittedName>
</protein>
<evidence type="ECO:0000313" key="2">
    <source>
        <dbReference type="Proteomes" id="UP000789860"/>
    </source>
</evidence>
<keyword evidence="2" id="KW-1185">Reference proteome</keyword>
<comment type="caution">
    <text evidence="1">The sequence shown here is derived from an EMBL/GenBank/DDBJ whole genome shotgun (WGS) entry which is preliminary data.</text>
</comment>
<gene>
    <name evidence="1" type="ORF">SCALOS_LOCUS5097</name>
</gene>
<evidence type="ECO:0000313" key="1">
    <source>
        <dbReference type="EMBL" id="CAG8548671.1"/>
    </source>
</evidence>
<reference evidence="1" key="1">
    <citation type="submission" date="2021-06" db="EMBL/GenBank/DDBJ databases">
        <authorList>
            <person name="Kallberg Y."/>
            <person name="Tangrot J."/>
            <person name="Rosling A."/>
        </authorList>
    </citation>
    <scope>NUCLEOTIDE SEQUENCE</scope>
    <source>
        <strain evidence="1">AU212A</strain>
    </source>
</reference>
<organism evidence="1 2">
    <name type="scientific">Scutellospora calospora</name>
    <dbReference type="NCBI Taxonomy" id="85575"/>
    <lineage>
        <taxon>Eukaryota</taxon>
        <taxon>Fungi</taxon>
        <taxon>Fungi incertae sedis</taxon>
        <taxon>Mucoromycota</taxon>
        <taxon>Glomeromycotina</taxon>
        <taxon>Glomeromycetes</taxon>
        <taxon>Diversisporales</taxon>
        <taxon>Gigasporaceae</taxon>
        <taxon>Scutellospora</taxon>
    </lineage>
</organism>
<proteinExistence type="predicted"/>
<sequence>MSTTIVIVISHYNNLAQYKLTQQEDFYLHAITLFLKPFYETTNTLSSSTYIMLDLSILLIDNLIDVILSYIQNLTSPIFLKVAATHMLEKIKKYLNHIINKATFISSVLDPQIKLELMPVDLNTQEN</sequence>
<dbReference type="EMBL" id="CAJVPM010007786">
    <property type="protein sequence ID" value="CAG8548671.1"/>
    <property type="molecule type" value="Genomic_DNA"/>
</dbReference>